<evidence type="ECO:0000313" key="2">
    <source>
        <dbReference type="EMBL" id="RJK98284.1"/>
    </source>
</evidence>
<keyword evidence="2" id="KW-0378">Hydrolase</keyword>
<dbReference type="InterPro" id="IPR011059">
    <property type="entry name" value="Metal-dep_hydrolase_composite"/>
</dbReference>
<evidence type="ECO:0000259" key="1">
    <source>
        <dbReference type="Pfam" id="PF07969"/>
    </source>
</evidence>
<dbReference type="Gene3D" id="2.30.40.10">
    <property type="entry name" value="Urease, subunit C, domain 1"/>
    <property type="match status" value="1"/>
</dbReference>
<dbReference type="Gene3D" id="3.10.310.70">
    <property type="match status" value="1"/>
</dbReference>
<reference evidence="2 3" key="1">
    <citation type="submission" date="2018-09" db="EMBL/GenBank/DDBJ databases">
        <title>YIM 75000 draft genome.</title>
        <authorList>
            <person name="Tang S."/>
            <person name="Feng Y."/>
        </authorList>
    </citation>
    <scope>NUCLEOTIDE SEQUENCE [LARGE SCALE GENOMIC DNA]</scope>
    <source>
        <strain evidence="2 3">YIM 75000</strain>
    </source>
</reference>
<dbReference type="Pfam" id="PF07969">
    <property type="entry name" value="Amidohydro_3"/>
    <property type="match status" value="1"/>
</dbReference>
<gene>
    <name evidence="2" type="ORF">D5H78_05215</name>
</gene>
<dbReference type="SUPFAM" id="SSF51338">
    <property type="entry name" value="Composite domain of metallo-dependent hydrolases"/>
    <property type="match status" value="1"/>
</dbReference>
<dbReference type="OrthoDB" id="3173428at2"/>
<comment type="caution">
    <text evidence="2">The sequence shown here is derived from an EMBL/GenBank/DDBJ whole genome shotgun (WGS) entry which is preliminary data.</text>
</comment>
<dbReference type="EMBL" id="QZEZ01000001">
    <property type="protein sequence ID" value="RJK98284.1"/>
    <property type="molecule type" value="Genomic_DNA"/>
</dbReference>
<name>A0A3A3Z4F5_9ACTN</name>
<organism evidence="2 3">
    <name type="scientific">Vallicoccus soli</name>
    <dbReference type="NCBI Taxonomy" id="2339232"/>
    <lineage>
        <taxon>Bacteria</taxon>
        <taxon>Bacillati</taxon>
        <taxon>Actinomycetota</taxon>
        <taxon>Actinomycetes</taxon>
        <taxon>Motilibacterales</taxon>
        <taxon>Vallicoccaceae</taxon>
        <taxon>Vallicoccus</taxon>
    </lineage>
</organism>
<dbReference type="AlphaFoldDB" id="A0A3A3Z4F5"/>
<dbReference type="InterPro" id="IPR032466">
    <property type="entry name" value="Metal_Hydrolase"/>
</dbReference>
<dbReference type="GO" id="GO:0016810">
    <property type="term" value="F:hydrolase activity, acting on carbon-nitrogen (but not peptide) bonds"/>
    <property type="evidence" value="ECO:0007669"/>
    <property type="project" value="InterPro"/>
</dbReference>
<dbReference type="InterPro" id="IPR033932">
    <property type="entry name" value="YtcJ-like"/>
</dbReference>
<dbReference type="Gene3D" id="3.20.20.140">
    <property type="entry name" value="Metal-dependent hydrolases"/>
    <property type="match status" value="1"/>
</dbReference>
<proteinExistence type="predicted"/>
<protein>
    <submittedName>
        <fullName evidence="2">Amidohydrolase</fullName>
    </submittedName>
</protein>
<accession>A0A3A3Z4F5</accession>
<dbReference type="InterPro" id="IPR013108">
    <property type="entry name" value="Amidohydro_3"/>
</dbReference>
<dbReference type="SUPFAM" id="SSF51556">
    <property type="entry name" value="Metallo-dependent hydrolases"/>
    <property type="match status" value="1"/>
</dbReference>
<dbReference type="RefSeq" id="WP_119949209.1">
    <property type="nucleotide sequence ID" value="NZ_QZEZ01000001.1"/>
</dbReference>
<dbReference type="Proteomes" id="UP000265614">
    <property type="component" value="Unassembled WGS sequence"/>
</dbReference>
<sequence length="534" mass="56152">MSGTLFRGGTVLTLDPAAPRARALLARDGRVVALDDDALELAGAAAEVDLGGGCLLPAFADGHAHPSHGGVELLDAPLRDCGSVDEVVAAVRRHAAQHPGAEWVLGSSYDPALAPGGRFDARWLDAAVPDRPVALTSADHHVLWVNTAALRRAGVDRATPDPPAAQVLRREDGEPLGTLVEWGAMDLVRAHLPERGEDDLRRGLLRAWQLLADAGVAWVQDALCGPDDVQRALALSRAGALPVRTDLCLRAEPGTWQRQRAGFRAARDAAEGDPQVSARTVKLFADGVLEAGTAALLEPYAGGGCSHHGMPVWEPDELAAAAEAFDADGFGLHVHAIGDAAVRSALDAVEGVRRARGRTARRPVVAHTQLVDDADLPRFAALGVVANFSPLWACLDACQTDLTLPRLGPERGGRQYPMASLLRTGAVLSFGSDWPVSSLRPLDGVGVAVTRRTPDGGEPPGGWVPHERLPVAAALSAAVQGPAYQAHEEHLRGTFAPGLRADLVHLDADPTRVDAQEWPGIGVLGTWVAGRRTA</sequence>
<dbReference type="CDD" id="cd01300">
    <property type="entry name" value="YtcJ_like"/>
    <property type="match status" value="1"/>
</dbReference>
<dbReference type="PANTHER" id="PTHR22642">
    <property type="entry name" value="IMIDAZOLONEPROPIONASE"/>
    <property type="match status" value="1"/>
</dbReference>
<dbReference type="PANTHER" id="PTHR22642:SF2">
    <property type="entry name" value="PROTEIN LONG AFTER FAR-RED 3"/>
    <property type="match status" value="1"/>
</dbReference>
<feature type="domain" description="Amidohydrolase 3" evidence="1">
    <location>
        <begin position="47"/>
        <end position="533"/>
    </location>
</feature>
<keyword evidence="3" id="KW-1185">Reference proteome</keyword>
<evidence type="ECO:0000313" key="3">
    <source>
        <dbReference type="Proteomes" id="UP000265614"/>
    </source>
</evidence>